<dbReference type="PANTHER" id="PTHR36142:SF2">
    <property type="entry name" value="METALLO-HYDROLASE_OXIDOREDUCTASE SUPERFAMILY PROTEIN"/>
    <property type="match status" value="1"/>
</dbReference>
<keyword evidence="2" id="KW-1185">Reference proteome</keyword>
<evidence type="ECO:0000313" key="1">
    <source>
        <dbReference type="EMBL" id="KAK0540071.1"/>
    </source>
</evidence>
<accession>A0AAN6GH07</accession>
<name>A0AAN6GH07_9BASI</name>
<reference evidence="1" key="1">
    <citation type="journal article" date="2023" name="PhytoFront">
        <title>Draft Genome Resources of Seven Strains of Tilletia horrida, Causal Agent of Kernel Smut of Rice.</title>
        <authorList>
            <person name="Khanal S."/>
            <person name="Antony Babu S."/>
            <person name="Zhou X.G."/>
        </authorList>
    </citation>
    <scope>NUCLEOTIDE SEQUENCE</scope>
    <source>
        <strain evidence="1">TX3</strain>
    </source>
</reference>
<sequence>MSTTARAQRLNGDTSWLFSLPYFEQNGDVKHFNLVVDPWLDEATQVDFTFAFSVQKRVVPAAASSLQEVDRLIAERDAAGSRTSGQIDALVISHPFTDHAHPQTLLDGSSRSDIPLLCTPDALGSIQKLPGLPFQQRHTIPPSSSFDSGTVTSLPLPAGIRIVRLEAKERLAAVRYGPAWSRLHGGLAFIWNTQPLSESGAAETSARKIGAIVYSPHGITRLSLPPWLLKAEPRILFHSLHRQTLPTILAGPVALGFPNALELCQPASLHPTLLLGTHDEHKTAGGVVARLLRRQEWTVEEMEGQLSAAGSKTRLRVLEAGDELDLE</sequence>
<dbReference type="AlphaFoldDB" id="A0AAN6GH07"/>
<organism evidence="1 2">
    <name type="scientific">Tilletia horrida</name>
    <dbReference type="NCBI Taxonomy" id="155126"/>
    <lineage>
        <taxon>Eukaryota</taxon>
        <taxon>Fungi</taxon>
        <taxon>Dikarya</taxon>
        <taxon>Basidiomycota</taxon>
        <taxon>Ustilaginomycotina</taxon>
        <taxon>Exobasidiomycetes</taxon>
        <taxon>Tilletiales</taxon>
        <taxon>Tilletiaceae</taxon>
        <taxon>Tilletia</taxon>
    </lineage>
</organism>
<protein>
    <submittedName>
        <fullName evidence="1">Uncharacterized protein</fullName>
    </submittedName>
</protein>
<dbReference type="EMBL" id="JAPDMQ010000019">
    <property type="protein sequence ID" value="KAK0540071.1"/>
    <property type="molecule type" value="Genomic_DNA"/>
</dbReference>
<dbReference type="InterPro" id="IPR036866">
    <property type="entry name" value="RibonucZ/Hydroxyglut_hydro"/>
</dbReference>
<evidence type="ECO:0000313" key="2">
    <source>
        <dbReference type="Proteomes" id="UP001176521"/>
    </source>
</evidence>
<gene>
    <name evidence="1" type="ORF">OC842_000645</name>
</gene>
<proteinExistence type="predicted"/>
<dbReference type="Proteomes" id="UP001176521">
    <property type="component" value="Unassembled WGS sequence"/>
</dbReference>
<dbReference type="Gene3D" id="3.60.15.10">
    <property type="entry name" value="Ribonuclease Z/Hydroxyacylglutathione hydrolase-like"/>
    <property type="match status" value="1"/>
</dbReference>
<dbReference type="SUPFAM" id="SSF56281">
    <property type="entry name" value="Metallo-hydrolase/oxidoreductase"/>
    <property type="match status" value="1"/>
</dbReference>
<comment type="caution">
    <text evidence="1">The sequence shown here is derived from an EMBL/GenBank/DDBJ whole genome shotgun (WGS) entry which is preliminary data.</text>
</comment>
<dbReference type="PANTHER" id="PTHR36142">
    <property type="entry name" value="METALLO-HYDROLASE/OXIDOREDUCTASE SUPERFAMILY PROTEIN"/>
    <property type="match status" value="1"/>
</dbReference>